<name>A0A1M4ZYY4_9BACL</name>
<dbReference type="SUPFAM" id="SSF53187">
    <property type="entry name" value="Zn-dependent exopeptidases"/>
    <property type="match status" value="1"/>
</dbReference>
<dbReference type="Pfam" id="PF01546">
    <property type="entry name" value="Peptidase_M20"/>
    <property type="match status" value="1"/>
</dbReference>
<dbReference type="RefSeq" id="WP_245815652.1">
    <property type="nucleotide sequence ID" value="NZ_FQVL01000011.1"/>
</dbReference>
<gene>
    <name evidence="1" type="ORF">SAMN05444392_11139</name>
</gene>
<accession>A0A1M4ZYY4</accession>
<organism evidence="1 2">
    <name type="scientific">Seinonella peptonophila</name>
    <dbReference type="NCBI Taxonomy" id="112248"/>
    <lineage>
        <taxon>Bacteria</taxon>
        <taxon>Bacillati</taxon>
        <taxon>Bacillota</taxon>
        <taxon>Bacilli</taxon>
        <taxon>Bacillales</taxon>
        <taxon>Thermoactinomycetaceae</taxon>
        <taxon>Seinonella</taxon>
    </lineage>
</organism>
<evidence type="ECO:0000313" key="1">
    <source>
        <dbReference type="EMBL" id="SHF22856.1"/>
    </source>
</evidence>
<protein>
    <submittedName>
        <fullName evidence="1">Peptidase family M20/M25/M40</fullName>
    </submittedName>
</protein>
<dbReference type="EMBL" id="FQVL01000011">
    <property type="protein sequence ID" value="SHF22856.1"/>
    <property type="molecule type" value="Genomic_DNA"/>
</dbReference>
<dbReference type="Gene3D" id="3.40.630.10">
    <property type="entry name" value="Zn peptidases"/>
    <property type="match status" value="1"/>
</dbReference>
<dbReference type="AlphaFoldDB" id="A0A1M4ZYY4"/>
<keyword evidence="2" id="KW-1185">Reference proteome</keyword>
<dbReference type="InterPro" id="IPR002933">
    <property type="entry name" value="Peptidase_M20"/>
</dbReference>
<dbReference type="GO" id="GO:0016787">
    <property type="term" value="F:hydrolase activity"/>
    <property type="evidence" value="ECO:0007669"/>
    <property type="project" value="InterPro"/>
</dbReference>
<evidence type="ECO:0000313" key="2">
    <source>
        <dbReference type="Proteomes" id="UP000184476"/>
    </source>
</evidence>
<sequence>MVQKLAHVYEEQMQQPAQLLTTGGATYARAIDVGVAFEPIFPGKLKSAHQQDEHVEIDDLIRAIALYTQAIYELAN</sequence>
<dbReference type="STRING" id="112248.SAMN05444392_11139"/>
<reference evidence="1 2" key="1">
    <citation type="submission" date="2016-11" db="EMBL/GenBank/DDBJ databases">
        <authorList>
            <person name="Jaros S."/>
            <person name="Januszkiewicz K."/>
            <person name="Wedrychowicz H."/>
        </authorList>
    </citation>
    <scope>NUCLEOTIDE SEQUENCE [LARGE SCALE GENOMIC DNA]</scope>
    <source>
        <strain evidence="1 2">DSM 44666</strain>
    </source>
</reference>
<dbReference type="Proteomes" id="UP000184476">
    <property type="component" value="Unassembled WGS sequence"/>
</dbReference>
<proteinExistence type="predicted"/>